<protein>
    <submittedName>
        <fullName evidence="2">Uncharacterized protein</fullName>
    </submittedName>
</protein>
<organism evidence="2 3">
    <name type="scientific">Microbacterium paludicola</name>
    <dbReference type="NCBI Taxonomy" id="300019"/>
    <lineage>
        <taxon>Bacteria</taxon>
        <taxon>Bacillati</taxon>
        <taxon>Actinomycetota</taxon>
        <taxon>Actinomycetes</taxon>
        <taxon>Micrococcales</taxon>
        <taxon>Microbacteriaceae</taxon>
        <taxon>Microbacterium</taxon>
    </lineage>
</organism>
<sequence>MQHTGLRWDEIAEDAWRVCDPARPSSDAAAVVAYVERRRDGVYEVVWLCGTAGTETFAAIGEAAFAISERHAASRRTGSPLATKPIPIAHRPPLSTA</sequence>
<reference evidence="2 3" key="1">
    <citation type="submission" date="2023-08" db="EMBL/GenBank/DDBJ databases">
        <title>Functional and genomic diversity of the sorghum phyllosphere microbiome.</title>
        <authorList>
            <person name="Shade A."/>
        </authorList>
    </citation>
    <scope>NUCLEOTIDE SEQUENCE [LARGE SCALE GENOMIC DNA]</scope>
    <source>
        <strain evidence="2 3">SORGH_AS_0919</strain>
    </source>
</reference>
<evidence type="ECO:0000313" key="2">
    <source>
        <dbReference type="EMBL" id="MDR6168630.1"/>
    </source>
</evidence>
<dbReference type="RefSeq" id="WP_023952374.1">
    <property type="nucleotide sequence ID" value="NZ_CP018134.1"/>
</dbReference>
<dbReference type="EMBL" id="JAVIZA010000001">
    <property type="protein sequence ID" value="MDR6168630.1"/>
    <property type="molecule type" value="Genomic_DNA"/>
</dbReference>
<dbReference type="Proteomes" id="UP001260188">
    <property type="component" value="Unassembled WGS sequence"/>
</dbReference>
<feature type="region of interest" description="Disordered" evidence="1">
    <location>
        <begin position="75"/>
        <end position="97"/>
    </location>
</feature>
<evidence type="ECO:0000313" key="3">
    <source>
        <dbReference type="Proteomes" id="UP001260188"/>
    </source>
</evidence>
<proteinExistence type="predicted"/>
<accession>A0ABU1I4I1</accession>
<gene>
    <name evidence="2" type="ORF">QE367_002834</name>
</gene>
<evidence type="ECO:0000256" key="1">
    <source>
        <dbReference type="SAM" id="MobiDB-lite"/>
    </source>
</evidence>
<name>A0ABU1I4I1_9MICO</name>
<comment type="caution">
    <text evidence="2">The sequence shown here is derived from an EMBL/GenBank/DDBJ whole genome shotgun (WGS) entry which is preliminary data.</text>
</comment>
<keyword evidence="3" id="KW-1185">Reference proteome</keyword>